<evidence type="ECO:0000256" key="1">
    <source>
        <dbReference type="SAM" id="MobiDB-lite"/>
    </source>
</evidence>
<evidence type="ECO:0000313" key="4">
    <source>
        <dbReference type="Proteomes" id="UP000821853"/>
    </source>
</evidence>
<dbReference type="GO" id="GO:0007423">
    <property type="term" value="P:sensory organ development"/>
    <property type="evidence" value="ECO:0007669"/>
    <property type="project" value="TreeGrafter"/>
</dbReference>
<dbReference type="GO" id="GO:0070888">
    <property type="term" value="F:E-box binding"/>
    <property type="evidence" value="ECO:0007669"/>
    <property type="project" value="TreeGrafter"/>
</dbReference>
<dbReference type="SUPFAM" id="SSF47459">
    <property type="entry name" value="HLH, helix-loop-helix DNA-binding domain"/>
    <property type="match status" value="1"/>
</dbReference>
<dbReference type="OrthoDB" id="6241467at2759"/>
<dbReference type="CDD" id="cd11390">
    <property type="entry name" value="bHLH_TS"/>
    <property type="match status" value="1"/>
</dbReference>
<dbReference type="GO" id="GO:0045944">
    <property type="term" value="P:positive regulation of transcription by RNA polymerase II"/>
    <property type="evidence" value="ECO:0007669"/>
    <property type="project" value="TreeGrafter"/>
</dbReference>
<dbReference type="OMA" id="AYDCVYG"/>
<reference evidence="3 4" key="1">
    <citation type="journal article" date="2020" name="Cell">
        <title>Large-Scale Comparative Analyses of Tick Genomes Elucidate Their Genetic Diversity and Vector Capacities.</title>
        <authorList>
            <consortium name="Tick Genome and Microbiome Consortium (TIGMIC)"/>
            <person name="Jia N."/>
            <person name="Wang J."/>
            <person name="Shi W."/>
            <person name="Du L."/>
            <person name="Sun Y."/>
            <person name="Zhan W."/>
            <person name="Jiang J.F."/>
            <person name="Wang Q."/>
            <person name="Zhang B."/>
            <person name="Ji P."/>
            <person name="Bell-Sakyi L."/>
            <person name="Cui X.M."/>
            <person name="Yuan T.T."/>
            <person name="Jiang B.G."/>
            <person name="Yang W.F."/>
            <person name="Lam T.T."/>
            <person name="Chang Q.C."/>
            <person name="Ding S.J."/>
            <person name="Wang X.J."/>
            <person name="Zhu J.G."/>
            <person name="Ruan X.D."/>
            <person name="Zhao L."/>
            <person name="Wei J.T."/>
            <person name="Ye R.Z."/>
            <person name="Que T.C."/>
            <person name="Du C.H."/>
            <person name="Zhou Y.H."/>
            <person name="Cheng J.X."/>
            <person name="Dai P.F."/>
            <person name="Guo W.B."/>
            <person name="Han X.H."/>
            <person name="Huang E.J."/>
            <person name="Li L.F."/>
            <person name="Wei W."/>
            <person name="Gao Y.C."/>
            <person name="Liu J.Z."/>
            <person name="Shao H.Z."/>
            <person name="Wang X."/>
            <person name="Wang C.C."/>
            <person name="Yang T.C."/>
            <person name="Huo Q.B."/>
            <person name="Li W."/>
            <person name="Chen H.Y."/>
            <person name="Chen S.E."/>
            <person name="Zhou L.G."/>
            <person name="Ni X.B."/>
            <person name="Tian J.H."/>
            <person name="Sheng Y."/>
            <person name="Liu T."/>
            <person name="Pan Y.S."/>
            <person name="Xia L.Y."/>
            <person name="Li J."/>
            <person name="Zhao F."/>
            <person name="Cao W.C."/>
        </authorList>
    </citation>
    <scope>NUCLEOTIDE SEQUENCE [LARGE SCALE GENOMIC DNA]</scope>
    <source>
        <strain evidence="3">HaeL-2018</strain>
    </source>
</reference>
<gene>
    <name evidence="3" type="ORF">HPB48_024419</name>
</gene>
<dbReference type="AlphaFoldDB" id="A0A9J6H6P4"/>
<dbReference type="VEuPathDB" id="VectorBase:HLOH_042787"/>
<protein>
    <recommendedName>
        <fullName evidence="2">BHLH domain-containing protein</fullName>
    </recommendedName>
</protein>
<sequence length="244" mass="26171">MFADTELAALDVPEAYQRHQASNAAAAAYERCYTSAVLMRRSSYPDVAAAPFYPLDDLALPCTALSEHRHPSPYPVYDRSYVDAPPSSSFLYNAAAAAAAYDCAYVGCPDCVDPGGYSSTPVGGRSSADDEDDDDEGAPSTPSSSALRRAGSLRKRSLSQAELERRRSLANHQERRRMHRLNSALDRLRSAIPPRLQNGSRRLSKIKTLKMAISYIVELQAVLAPAAAANGGGGTGSSGARSWN</sequence>
<feature type="region of interest" description="Disordered" evidence="1">
    <location>
        <begin position="119"/>
        <end position="182"/>
    </location>
</feature>
<comment type="caution">
    <text evidence="3">The sequence shown here is derived from an EMBL/GenBank/DDBJ whole genome shotgun (WGS) entry which is preliminary data.</text>
</comment>
<dbReference type="Gene3D" id="4.10.280.10">
    <property type="entry name" value="Helix-loop-helix DNA-binding domain"/>
    <property type="match status" value="1"/>
</dbReference>
<dbReference type="GO" id="GO:0061564">
    <property type="term" value="P:axon development"/>
    <property type="evidence" value="ECO:0007669"/>
    <property type="project" value="TreeGrafter"/>
</dbReference>
<dbReference type="PANTHER" id="PTHR19290:SF164">
    <property type="entry name" value="BHLH DOMAIN-CONTAINING PROTEIN"/>
    <property type="match status" value="1"/>
</dbReference>
<dbReference type="GO" id="GO:0046983">
    <property type="term" value="F:protein dimerization activity"/>
    <property type="evidence" value="ECO:0007669"/>
    <property type="project" value="InterPro"/>
</dbReference>
<proteinExistence type="predicted"/>
<dbReference type="InterPro" id="IPR050359">
    <property type="entry name" value="bHLH_transcription_factors"/>
</dbReference>
<evidence type="ECO:0000259" key="2">
    <source>
        <dbReference type="PROSITE" id="PS50888"/>
    </source>
</evidence>
<evidence type="ECO:0000313" key="3">
    <source>
        <dbReference type="EMBL" id="KAH9383299.1"/>
    </source>
</evidence>
<dbReference type="GO" id="GO:0005634">
    <property type="term" value="C:nucleus"/>
    <property type="evidence" value="ECO:0007669"/>
    <property type="project" value="TreeGrafter"/>
</dbReference>
<dbReference type="PROSITE" id="PS50888">
    <property type="entry name" value="BHLH"/>
    <property type="match status" value="1"/>
</dbReference>
<dbReference type="Pfam" id="PF00010">
    <property type="entry name" value="HLH"/>
    <property type="match status" value="1"/>
</dbReference>
<organism evidence="3 4">
    <name type="scientific">Haemaphysalis longicornis</name>
    <name type="common">Bush tick</name>
    <dbReference type="NCBI Taxonomy" id="44386"/>
    <lineage>
        <taxon>Eukaryota</taxon>
        <taxon>Metazoa</taxon>
        <taxon>Ecdysozoa</taxon>
        <taxon>Arthropoda</taxon>
        <taxon>Chelicerata</taxon>
        <taxon>Arachnida</taxon>
        <taxon>Acari</taxon>
        <taxon>Parasitiformes</taxon>
        <taxon>Ixodida</taxon>
        <taxon>Ixodoidea</taxon>
        <taxon>Ixodidae</taxon>
        <taxon>Haemaphysalinae</taxon>
        <taxon>Haemaphysalis</taxon>
    </lineage>
</organism>
<feature type="domain" description="BHLH" evidence="2">
    <location>
        <begin position="165"/>
        <end position="219"/>
    </location>
</feature>
<dbReference type="Proteomes" id="UP000821853">
    <property type="component" value="Unassembled WGS sequence"/>
</dbReference>
<dbReference type="GO" id="GO:0000981">
    <property type="term" value="F:DNA-binding transcription factor activity, RNA polymerase II-specific"/>
    <property type="evidence" value="ECO:0007669"/>
    <property type="project" value="TreeGrafter"/>
</dbReference>
<accession>A0A9J6H6P4</accession>
<dbReference type="EMBL" id="JABSTR010001040">
    <property type="protein sequence ID" value="KAH9383299.1"/>
    <property type="molecule type" value="Genomic_DNA"/>
</dbReference>
<dbReference type="PANTHER" id="PTHR19290">
    <property type="entry name" value="BASIC HELIX-LOOP-HELIX PROTEIN NEUROGENIN-RELATED"/>
    <property type="match status" value="1"/>
</dbReference>
<name>A0A9J6H6P4_HAELO</name>
<dbReference type="InterPro" id="IPR011598">
    <property type="entry name" value="bHLH_dom"/>
</dbReference>
<keyword evidence="4" id="KW-1185">Reference proteome</keyword>
<dbReference type="SMART" id="SM00353">
    <property type="entry name" value="HLH"/>
    <property type="match status" value="1"/>
</dbReference>
<dbReference type="InterPro" id="IPR036638">
    <property type="entry name" value="HLH_DNA-bd_sf"/>
</dbReference>